<feature type="compositionally biased region" description="Basic and acidic residues" evidence="1">
    <location>
        <begin position="15"/>
        <end position="27"/>
    </location>
</feature>
<dbReference type="Proteomes" id="UP001274896">
    <property type="component" value="Unassembled WGS sequence"/>
</dbReference>
<evidence type="ECO:0000313" key="3">
    <source>
        <dbReference type="Proteomes" id="UP001274896"/>
    </source>
</evidence>
<evidence type="ECO:0000313" key="2">
    <source>
        <dbReference type="EMBL" id="KAK3528758.1"/>
    </source>
</evidence>
<dbReference type="AlphaFoldDB" id="A0AAE0QQ96"/>
<reference evidence="2" key="1">
    <citation type="submission" date="2023-06" db="EMBL/GenBank/DDBJ databases">
        <title>Male Hemibagrus guttatus genome.</title>
        <authorList>
            <person name="Bian C."/>
        </authorList>
    </citation>
    <scope>NUCLEOTIDE SEQUENCE</scope>
    <source>
        <strain evidence="2">Male_cb2023</strain>
        <tissue evidence="2">Muscle</tissue>
    </source>
</reference>
<feature type="compositionally biased region" description="Basic residues" evidence="1">
    <location>
        <begin position="144"/>
        <end position="160"/>
    </location>
</feature>
<name>A0AAE0QQ96_9TELE</name>
<organism evidence="2 3">
    <name type="scientific">Hemibagrus guttatus</name>
    <dbReference type="NCBI Taxonomy" id="175788"/>
    <lineage>
        <taxon>Eukaryota</taxon>
        <taxon>Metazoa</taxon>
        <taxon>Chordata</taxon>
        <taxon>Craniata</taxon>
        <taxon>Vertebrata</taxon>
        <taxon>Euteleostomi</taxon>
        <taxon>Actinopterygii</taxon>
        <taxon>Neopterygii</taxon>
        <taxon>Teleostei</taxon>
        <taxon>Ostariophysi</taxon>
        <taxon>Siluriformes</taxon>
        <taxon>Bagridae</taxon>
        <taxon>Hemibagrus</taxon>
    </lineage>
</organism>
<feature type="region of interest" description="Disordered" evidence="1">
    <location>
        <begin position="65"/>
        <end position="186"/>
    </location>
</feature>
<dbReference type="EMBL" id="JAUCMX010000012">
    <property type="protein sequence ID" value="KAK3528758.1"/>
    <property type="molecule type" value="Genomic_DNA"/>
</dbReference>
<sequence>MCIRRFSALSPDLNPTEHLREEPEHRLNPRPPLLPSDPDLTNDPPAAKLVAAASSMLDPVMTVPPAVETGLSRGNSGATVAKPTGDKAGTSDPAKSDKEMSEPTSEPPVQISQVEELESSLDVDFKDNGDSDAETEAEPVFKVPTKHKKKSRSKSNKQAKKHESDVEESDGGSTDSSWSQCSQSDEREIVHTAAEISAFLKNTKGKSAGVPRNLDAAKPRARTSPPPAPPVFKISTQNRFAPLRETECDAVIIRDSIVWHVPAILNKNIGAVVLHAGMNDIRLRQTKILKKDFRSLVDKKYRQA</sequence>
<feature type="compositionally biased region" description="Low complexity" evidence="1">
    <location>
        <begin position="173"/>
        <end position="183"/>
    </location>
</feature>
<gene>
    <name evidence="2" type="ORF">QTP70_011189</name>
</gene>
<protein>
    <submittedName>
        <fullName evidence="2">Uncharacterized protein</fullName>
    </submittedName>
</protein>
<proteinExistence type="predicted"/>
<comment type="caution">
    <text evidence="2">The sequence shown here is derived from an EMBL/GenBank/DDBJ whole genome shotgun (WGS) entry which is preliminary data.</text>
</comment>
<feature type="region of interest" description="Disordered" evidence="1">
    <location>
        <begin position="1"/>
        <end position="45"/>
    </location>
</feature>
<evidence type="ECO:0000256" key="1">
    <source>
        <dbReference type="SAM" id="MobiDB-lite"/>
    </source>
</evidence>
<feature type="compositionally biased region" description="Low complexity" evidence="1">
    <location>
        <begin position="36"/>
        <end position="45"/>
    </location>
</feature>
<keyword evidence="3" id="KW-1185">Reference proteome</keyword>
<accession>A0AAE0QQ96</accession>